<protein>
    <submittedName>
        <fullName evidence="5">Polysaccharide deacetylase family protein</fullName>
    </submittedName>
</protein>
<feature type="domain" description="NodB homology" evidence="3">
    <location>
        <begin position="423"/>
        <end position="585"/>
    </location>
</feature>
<keyword evidence="2" id="KW-0732">Signal</keyword>
<dbReference type="RefSeq" id="WP_117945670.1">
    <property type="nucleotide sequence ID" value="NZ_CACRUV010000028.1"/>
</dbReference>
<dbReference type="InterPro" id="IPR011330">
    <property type="entry name" value="Glyco_hydro/deAcase_b/a-brl"/>
</dbReference>
<dbReference type="CDD" id="cd10918">
    <property type="entry name" value="CE4_NodB_like_5s_6s"/>
    <property type="match status" value="1"/>
</dbReference>
<dbReference type="Gene3D" id="3.20.20.370">
    <property type="entry name" value="Glycoside hydrolase/deacetylase"/>
    <property type="match status" value="1"/>
</dbReference>
<dbReference type="Pfam" id="PF00534">
    <property type="entry name" value="Glycos_transf_1"/>
    <property type="match status" value="1"/>
</dbReference>
<keyword evidence="6" id="KW-1185">Reference proteome</keyword>
<dbReference type="GO" id="GO:0005576">
    <property type="term" value="C:extracellular region"/>
    <property type="evidence" value="ECO:0007669"/>
    <property type="project" value="UniProtKB-SubCell"/>
</dbReference>
<evidence type="ECO:0000313" key="4">
    <source>
        <dbReference type="EMBL" id="MTU40673.1"/>
    </source>
</evidence>
<dbReference type="InterPro" id="IPR002509">
    <property type="entry name" value="NODB_dom"/>
</dbReference>
<dbReference type="GO" id="GO:0005975">
    <property type="term" value="P:carbohydrate metabolic process"/>
    <property type="evidence" value="ECO:0007669"/>
    <property type="project" value="InterPro"/>
</dbReference>
<dbReference type="AlphaFoldDB" id="A0A9Q4WVG3"/>
<organism evidence="5 7">
    <name type="scientific">Parabacteroides merdae</name>
    <dbReference type="NCBI Taxonomy" id="46503"/>
    <lineage>
        <taxon>Bacteria</taxon>
        <taxon>Pseudomonadati</taxon>
        <taxon>Bacteroidota</taxon>
        <taxon>Bacteroidia</taxon>
        <taxon>Bacteroidales</taxon>
        <taxon>Tannerellaceae</taxon>
        <taxon>Parabacteroides</taxon>
    </lineage>
</organism>
<evidence type="ECO:0000313" key="7">
    <source>
        <dbReference type="Proteomes" id="UP000482671"/>
    </source>
</evidence>
<dbReference type="PANTHER" id="PTHR34216:SF3">
    <property type="entry name" value="POLY-BETA-1,6-N-ACETYL-D-GLUCOSAMINE N-DEACETYLASE"/>
    <property type="match status" value="1"/>
</dbReference>
<evidence type="ECO:0000313" key="5">
    <source>
        <dbReference type="EMBL" id="MTV03693.1"/>
    </source>
</evidence>
<dbReference type="EMBL" id="WNDD01000030">
    <property type="protein sequence ID" value="MTV03693.1"/>
    <property type="molecule type" value="Genomic_DNA"/>
</dbReference>
<comment type="subcellular location">
    <subcellularLocation>
        <location evidence="1">Secreted</location>
    </subcellularLocation>
</comment>
<name>A0A9Q4WVG3_9BACT</name>
<evidence type="ECO:0000256" key="2">
    <source>
        <dbReference type="ARBA" id="ARBA00022729"/>
    </source>
</evidence>
<dbReference type="InterPro" id="IPR001296">
    <property type="entry name" value="Glyco_trans_1"/>
</dbReference>
<dbReference type="CDD" id="cd03801">
    <property type="entry name" value="GT4_PimA-like"/>
    <property type="match status" value="1"/>
</dbReference>
<dbReference type="Proteomes" id="UP000434916">
    <property type="component" value="Unassembled WGS sequence"/>
</dbReference>
<dbReference type="GO" id="GO:0016757">
    <property type="term" value="F:glycosyltransferase activity"/>
    <property type="evidence" value="ECO:0007669"/>
    <property type="project" value="InterPro"/>
</dbReference>
<accession>A0A9Q4WVG3</accession>
<evidence type="ECO:0000313" key="6">
    <source>
        <dbReference type="Proteomes" id="UP000434916"/>
    </source>
</evidence>
<comment type="caution">
    <text evidence="5">The sequence shown here is derived from an EMBL/GenBank/DDBJ whole genome shotgun (WGS) entry which is preliminary data.</text>
</comment>
<sequence>MNIYIVTNEYSIEGGGLAYSCHAFVNMLEQVGHDITIISSSVPSESIISGGYKPSLGYELAMEEKLKENIKSLASGGLIVSFGGGFNAYYAALLASKSRLKLWLMFRGSDANISKWNPIESYYNKFVVDCASEIFALSKEIADNVQLFSSNKLDIHVIPNSASRKSEQIKSISSRHITLGTGATHLNEKKGISHLLEMVAVVNRTMKDLHLSLELVGHIDNDVKELYKAKMDELCISSDVNFLGRLSRDEFRNRQMTWDMYVQTSVCEGMGNSVVDAMSMGLPIMISNTGYVAEAAQEHFPQIVFSSLNPHSMADELSILVSLKDRDFRYGNFYSMFFSGITPSKIASRWKQFLECDTPKTNFEYKPSAVLSLTLHDVSGDKHDNITTPVEVFESFVDRVHQKGLGLCSMKSYVQKSIDERERWIVCTFDDGYTGLLDNALPILNKYGFTASVYVCTDYLGKSNDWNFKDKSRRMHLNVEELKELICAGWEIGSHGVTHESLLRLDDADIEWQLKESKKILEELFGPVISYAYPYGDISPYIETQVKKYYDYAFLLTQGGVFLNTDAHKIHRYYISEINQIINGL</sequence>
<reference evidence="6 7" key="1">
    <citation type="journal article" date="2019" name="Nat. Med.">
        <title>A library of human gut bacterial isolates paired with longitudinal multiomics data enables mechanistic microbiome research.</title>
        <authorList>
            <person name="Poyet M."/>
            <person name="Groussin M."/>
            <person name="Gibbons S.M."/>
            <person name="Avila-Pacheco J."/>
            <person name="Jiang X."/>
            <person name="Kearney S.M."/>
            <person name="Perrotta A.R."/>
            <person name="Berdy B."/>
            <person name="Zhao S."/>
            <person name="Lieberman T.D."/>
            <person name="Swanson P.K."/>
            <person name="Smith M."/>
            <person name="Roesemann S."/>
            <person name="Alexander J.E."/>
            <person name="Rich S.A."/>
            <person name="Livny J."/>
            <person name="Vlamakis H."/>
            <person name="Clish C."/>
            <person name="Bullock K."/>
            <person name="Deik A."/>
            <person name="Scott J."/>
            <person name="Pierce K.A."/>
            <person name="Xavier R.J."/>
            <person name="Alm E.J."/>
        </authorList>
    </citation>
    <scope>NUCLEOTIDE SEQUENCE [LARGE SCALE GENOMIC DNA]</scope>
    <source>
        <strain evidence="5 7">BIOML-A11</strain>
        <strain evidence="4 6">BIOML-A29</strain>
    </source>
</reference>
<dbReference type="SUPFAM" id="SSF88713">
    <property type="entry name" value="Glycoside hydrolase/deacetylase"/>
    <property type="match status" value="1"/>
</dbReference>
<gene>
    <name evidence="4" type="ORF">GMD82_14680</name>
    <name evidence="5" type="ORF">GME02_19070</name>
</gene>
<dbReference type="EMBL" id="WNCN01000022">
    <property type="protein sequence ID" value="MTU40673.1"/>
    <property type="molecule type" value="Genomic_DNA"/>
</dbReference>
<dbReference type="Pfam" id="PF01522">
    <property type="entry name" value="Polysacc_deac_1"/>
    <property type="match status" value="1"/>
</dbReference>
<dbReference type="PROSITE" id="PS51677">
    <property type="entry name" value="NODB"/>
    <property type="match status" value="1"/>
</dbReference>
<dbReference type="Gene3D" id="3.40.50.2000">
    <property type="entry name" value="Glycogen Phosphorylase B"/>
    <property type="match status" value="2"/>
</dbReference>
<dbReference type="SUPFAM" id="SSF53756">
    <property type="entry name" value="UDP-Glycosyltransferase/glycogen phosphorylase"/>
    <property type="match status" value="1"/>
</dbReference>
<dbReference type="PANTHER" id="PTHR34216">
    <property type="match status" value="1"/>
</dbReference>
<dbReference type="InterPro" id="IPR051398">
    <property type="entry name" value="Polysacch_Deacetylase"/>
</dbReference>
<dbReference type="Proteomes" id="UP000482671">
    <property type="component" value="Unassembled WGS sequence"/>
</dbReference>
<evidence type="ECO:0000259" key="3">
    <source>
        <dbReference type="PROSITE" id="PS51677"/>
    </source>
</evidence>
<dbReference type="GO" id="GO:0016810">
    <property type="term" value="F:hydrolase activity, acting on carbon-nitrogen (but not peptide) bonds"/>
    <property type="evidence" value="ECO:0007669"/>
    <property type="project" value="InterPro"/>
</dbReference>
<proteinExistence type="predicted"/>
<evidence type="ECO:0000256" key="1">
    <source>
        <dbReference type="ARBA" id="ARBA00004613"/>
    </source>
</evidence>